<dbReference type="Proteomes" id="UP000235584">
    <property type="component" value="Chromosome"/>
</dbReference>
<dbReference type="RefSeq" id="WP_102243591.1">
    <property type="nucleotide sequence ID" value="NZ_CP025704.1"/>
</dbReference>
<proteinExistence type="predicted"/>
<dbReference type="AlphaFoldDB" id="A0A2K9NS06"/>
<sequence length="679" mass="78129">MKQLKLALFLASILTVTFAQTANAGLGDYLEKKDIPGKIREEVADLDINFSADLGDFDLVQGVNIAGKYRYEVEASYQDQYYTRIDKWDLKANINVGDIVENFVELPFSFSVNRQNSFFFVRQFKEKKAALKALPYSPKRLPLSADLALKNLEPGDFVSMPASLNIAVQAGVSTSTVTPVVVSANAGVYWILSGEFIVQVFKVDETHVRLKMISRRGYDRGTTAGAGVSFKFFGVRVLDRQIDRLFDRDLVQMGYSVNPGAQFIVDYVFDLKNAEAKEAYDQILKTTLKFKDVVVINKLDASELKDKLVSSFEKAEKVFEADKKLDPKDRRITRIFKGFTDYQGHTNKLKMALLFMSYKKDKAYTESKVTFIDKNENNLEFFYPTYSKYMEQKFGKWIFDLKDQSFQNNFALIPRLNAENTKAKNPDYGVTFERKDKFLSSKEQRIVQKFMIGQVPTMFGDKIDLDAWKSGVDKKDARIYMQLVLKAQGFNYLKSYSLAEIDKRLIAYTVQKKKEHILDDSEENTAWERLKDFLFIGRFIKQERLHNLASDIYTILQNKEDDSEIMTKKLVKLNEHGIFDKIGVGFLISLLPQEQLEELIYLKVEMTAKDIKAVDYEYGKLNYRALYNELTRVQSRISDRSYDLRVTDADHDMENAENTEATKDSRDSDTVLDDILGLN</sequence>
<protein>
    <submittedName>
        <fullName evidence="1">Uncharacterized protein</fullName>
    </submittedName>
</protein>
<name>A0A2K9NS06_BACTC</name>
<keyword evidence="2" id="KW-1185">Reference proteome</keyword>
<organism evidence="1 2">
    <name type="scientific">Bacteriovorax stolpii</name>
    <name type="common">Bdellovibrio stolpii</name>
    <dbReference type="NCBI Taxonomy" id="960"/>
    <lineage>
        <taxon>Bacteria</taxon>
        <taxon>Pseudomonadati</taxon>
        <taxon>Bdellovibrionota</taxon>
        <taxon>Bacteriovoracia</taxon>
        <taxon>Bacteriovoracales</taxon>
        <taxon>Bacteriovoracaceae</taxon>
        <taxon>Bacteriovorax</taxon>
    </lineage>
</organism>
<dbReference type="EMBL" id="CP025704">
    <property type="protein sequence ID" value="AUN98300.1"/>
    <property type="molecule type" value="Genomic_DNA"/>
</dbReference>
<reference evidence="1 2" key="1">
    <citation type="submission" date="2018-01" db="EMBL/GenBank/DDBJ databases">
        <title>Complete genome sequence of Bacteriovorax stolpii DSM12778.</title>
        <authorList>
            <person name="Tang B."/>
            <person name="Chang J."/>
        </authorList>
    </citation>
    <scope>NUCLEOTIDE SEQUENCE [LARGE SCALE GENOMIC DNA]</scope>
    <source>
        <strain evidence="1 2">DSM 12778</strain>
    </source>
</reference>
<evidence type="ECO:0000313" key="2">
    <source>
        <dbReference type="Proteomes" id="UP000235584"/>
    </source>
</evidence>
<dbReference type="OrthoDB" id="5288047at2"/>
<evidence type="ECO:0000313" key="1">
    <source>
        <dbReference type="EMBL" id="AUN98300.1"/>
    </source>
</evidence>
<gene>
    <name evidence="1" type="ORF">C0V70_09325</name>
</gene>
<accession>A0A2K9NS06</accession>
<dbReference type="KEGG" id="bsto:C0V70_09325"/>